<dbReference type="SUPFAM" id="SSF56300">
    <property type="entry name" value="Metallo-dependent phosphatases"/>
    <property type="match status" value="1"/>
</dbReference>
<keyword evidence="4" id="KW-1185">Reference proteome</keyword>
<feature type="transmembrane region" description="Helical" evidence="1">
    <location>
        <begin position="33"/>
        <end position="53"/>
    </location>
</feature>
<dbReference type="Pfam" id="PF00149">
    <property type="entry name" value="Metallophos"/>
    <property type="match status" value="1"/>
</dbReference>
<feature type="transmembrane region" description="Helical" evidence="1">
    <location>
        <begin position="65"/>
        <end position="87"/>
    </location>
</feature>
<evidence type="ECO:0000256" key="1">
    <source>
        <dbReference type="SAM" id="Phobius"/>
    </source>
</evidence>
<gene>
    <name evidence="3" type="ORF">ACFFK8_13300</name>
</gene>
<organism evidence="3 4">
    <name type="scientific">Hallella seregens ATCC 51272</name>
    <dbReference type="NCBI Taxonomy" id="1336250"/>
    <lineage>
        <taxon>Bacteria</taxon>
        <taxon>Pseudomonadati</taxon>
        <taxon>Bacteroidota</taxon>
        <taxon>Bacteroidia</taxon>
        <taxon>Bacteroidales</taxon>
        <taxon>Prevotellaceae</taxon>
        <taxon>Hallella</taxon>
    </lineage>
</organism>
<feature type="domain" description="Calcineurin-like phosphoesterase" evidence="2">
    <location>
        <begin position="147"/>
        <end position="305"/>
    </location>
</feature>
<sequence>MWRLVFLVLPLAGITYSFWRTWHILPLPQTYKWIVLAVLGFCVFLLFANFGFFHIDRWPMPLATASYEVGNSSLFVMLYAVLLYLALDLGRLVYLVPRSFLHDSWRGTLTVAGVLVVVFAYGYVHYMNKVRVPLELHTAKATPEARTIVMLSDLHIGYHNQRPELARWVDLVNAERPDLVLIGGDIMDGHMRPLWEQGMAQEFRRIQAPVVACLGNHEYFGGEREAEAFYREAGITLLRDWAVTVKGINIIGRDDRTNAHRKPLVQLMLGVDRSRYTILLDHQPYHLEEAQQAGVDFQLSGHTHYGQLWPVSWIVDLIYEKAYGGLQKGRTQYYVTSGIGIWGGKFRVGTQSEYVVARLQKGAQDAD</sequence>
<dbReference type="InterPro" id="IPR051158">
    <property type="entry name" value="Metallophosphoesterase_sf"/>
</dbReference>
<dbReference type="PANTHER" id="PTHR31302:SF0">
    <property type="entry name" value="TRANSMEMBRANE PROTEIN WITH METALLOPHOSPHOESTERASE DOMAIN"/>
    <property type="match status" value="1"/>
</dbReference>
<dbReference type="InterPro" id="IPR004843">
    <property type="entry name" value="Calcineurin-like_PHP"/>
</dbReference>
<proteinExistence type="predicted"/>
<name>A0ABV5ZMX3_9BACT</name>
<dbReference type="InterPro" id="IPR029052">
    <property type="entry name" value="Metallo-depent_PP-like"/>
</dbReference>
<reference evidence="3 4" key="1">
    <citation type="submission" date="2024-09" db="EMBL/GenBank/DDBJ databases">
        <authorList>
            <person name="Sun Q."/>
            <person name="Mori K."/>
        </authorList>
    </citation>
    <scope>NUCLEOTIDE SEQUENCE [LARGE SCALE GENOMIC DNA]</scope>
    <source>
        <strain evidence="3 4">ATCC 51272</strain>
    </source>
</reference>
<dbReference type="PANTHER" id="PTHR31302">
    <property type="entry name" value="TRANSMEMBRANE PROTEIN WITH METALLOPHOSPHOESTERASE DOMAIN-RELATED"/>
    <property type="match status" value="1"/>
</dbReference>
<dbReference type="CDD" id="cd07385">
    <property type="entry name" value="MPP_YkuE_C"/>
    <property type="match status" value="1"/>
</dbReference>
<keyword evidence="1" id="KW-0472">Membrane</keyword>
<evidence type="ECO:0000259" key="2">
    <source>
        <dbReference type="Pfam" id="PF00149"/>
    </source>
</evidence>
<dbReference type="Proteomes" id="UP001589688">
    <property type="component" value="Unassembled WGS sequence"/>
</dbReference>
<comment type="caution">
    <text evidence="3">The sequence shown here is derived from an EMBL/GenBank/DDBJ whole genome shotgun (WGS) entry which is preliminary data.</text>
</comment>
<protein>
    <submittedName>
        <fullName evidence="3">Metallophosphoesterase</fullName>
    </submittedName>
</protein>
<evidence type="ECO:0000313" key="4">
    <source>
        <dbReference type="Proteomes" id="UP001589688"/>
    </source>
</evidence>
<accession>A0ABV5ZMX3</accession>
<feature type="transmembrane region" description="Helical" evidence="1">
    <location>
        <begin position="107"/>
        <end position="124"/>
    </location>
</feature>
<evidence type="ECO:0000313" key="3">
    <source>
        <dbReference type="EMBL" id="MFB9898738.1"/>
    </source>
</evidence>
<dbReference type="RefSeq" id="WP_027952250.1">
    <property type="nucleotide sequence ID" value="NZ_JADU01000015.1"/>
</dbReference>
<keyword evidence="1" id="KW-0812">Transmembrane</keyword>
<keyword evidence="1" id="KW-1133">Transmembrane helix</keyword>
<dbReference type="Gene3D" id="3.60.21.10">
    <property type="match status" value="1"/>
</dbReference>
<dbReference type="EMBL" id="JBHLZF010000002">
    <property type="protein sequence ID" value="MFB9898738.1"/>
    <property type="molecule type" value="Genomic_DNA"/>
</dbReference>